<evidence type="ECO:0000313" key="1">
    <source>
        <dbReference type="EMBL" id="ANL83764.1"/>
    </source>
</evidence>
<dbReference type="STRING" id="396.AMC85_CH00987"/>
<gene>
    <name evidence="1" type="ORF">AMC81_CH00950</name>
    <name evidence="2" type="ORF">HER27_014825</name>
</gene>
<dbReference type="Proteomes" id="UP000078551">
    <property type="component" value="Chromosome"/>
</dbReference>
<dbReference type="EMBL" id="CP064931">
    <property type="protein sequence ID" value="QPK07732.1"/>
    <property type="molecule type" value="Genomic_DNA"/>
</dbReference>
<protein>
    <recommendedName>
        <fullName evidence="5">HEPN domain-containing protein</fullName>
    </recommendedName>
</protein>
<reference evidence="2 4" key="2">
    <citation type="submission" date="2020-11" db="EMBL/GenBank/DDBJ databases">
        <title>Indigenous Rhizobia Nodulating Common beans in Western Kenya.</title>
        <authorList>
            <person name="Wekesa C.S."/>
            <person name="Oelmueller R."/>
            <person name="Furch A.C."/>
        </authorList>
    </citation>
    <scope>NUCLEOTIDE SEQUENCE [LARGE SCALE GENOMIC DNA]</scope>
    <source>
        <strain evidence="4">BS3</strain>
        <strain evidence="2">S3</strain>
    </source>
</reference>
<accession>A0A192T891</accession>
<proteinExistence type="predicted"/>
<dbReference type="AlphaFoldDB" id="A0A192T891"/>
<keyword evidence="3" id="KW-1185">Reference proteome</keyword>
<dbReference type="RefSeq" id="WP_150128055.1">
    <property type="nucleotide sequence ID" value="NZ_CP013522.1"/>
</dbReference>
<evidence type="ECO:0008006" key="5">
    <source>
        <dbReference type="Google" id="ProtNLM"/>
    </source>
</evidence>
<evidence type="ECO:0000313" key="3">
    <source>
        <dbReference type="Proteomes" id="UP000078551"/>
    </source>
</evidence>
<dbReference type="GeneID" id="45956346"/>
<organism evidence="2 4">
    <name type="scientific">Rhizobium phaseoli</name>
    <dbReference type="NCBI Taxonomy" id="396"/>
    <lineage>
        <taxon>Bacteria</taxon>
        <taxon>Pseudomonadati</taxon>
        <taxon>Pseudomonadota</taxon>
        <taxon>Alphaproteobacteria</taxon>
        <taxon>Hyphomicrobiales</taxon>
        <taxon>Rhizobiaceae</taxon>
        <taxon>Rhizobium/Agrobacterium group</taxon>
        <taxon>Rhizobium</taxon>
    </lineage>
</organism>
<evidence type="ECO:0000313" key="4">
    <source>
        <dbReference type="Proteomes" id="UP000540266"/>
    </source>
</evidence>
<dbReference type="EMBL" id="CP013568">
    <property type="protein sequence ID" value="ANL83764.1"/>
    <property type="molecule type" value="Genomic_DNA"/>
</dbReference>
<dbReference type="Proteomes" id="UP000540266">
    <property type="component" value="Chromosome"/>
</dbReference>
<reference evidence="1 3" key="1">
    <citation type="submission" date="2015-11" db="EMBL/GenBank/DDBJ databases">
        <title>The limits of bacterial species coexistence and the symbiotic plasmid transference in sympatric Rhizobium populations.</title>
        <authorList>
            <person name="Perez-Carrascal O.M."/>
            <person name="VanInsberghe D."/>
            <person name="Juarez S."/>
            <person name="Polz M.F."/>
            <person name="Vinuesa P."/>
            <person name="Gonzalez V."/>
        </authorList>
    </citation>
    <scope>NUCLEOTIDE SEQUENCE [LARGE SCALE GENOMIC DNA]</scope>
    <source>
        <strain evidence="1 3">N771</strain>
    </source>
</reference>
<name>A0A192T891_9HYPH</name>
<sequence>MDARHVLLTAERFRRAAIKLEGIPNTPDYLSDIHLMIPRLVNLAFATEIYLKFLIITKTAEQNPRGHKLDLLYSKLPGKYRAEIKAQWENMTPNEMEVRAARDLQSGKAPPTFETSLADSASCFEALRYAYENPKQIKLVDGDIMEATRRVIFRSFPTEYADVRLPLPAGVVPPEQKHGVMERKLGKLFEDAP</sequence>
<evidence type="ECO:0000313" key="2">
    <source>
        <dbReference type="EMBL" id="QPK07732.1"/>
    </source>
</evidence>